<dbReference type="EMBL" id="MNCJ02000330">
    <property type="protein sequence ID" value="KAF5764949.1"/>
    <property type="molecule type" value="Genomic_DNA"/>
</dbReference>
<dbReference type="AlphaFoldDB" id="A0A9K3H4Z1"/>
<dbReference type="Proteomes" id="UP000215914">
    <property type="component" value="Unassembled WGS sequence"/>
</dbReference>
<proteinExistence type="predicted"/>
<evidence type="ECO:0000313" key="2">
    <source>
        <dbReference type="Proteomes" id="UP000215914"/>
    </source>
</evidence>
<dbReference type="PANTHER" id="PTHR33116">
    <property type="entry name" value="REVERSE TRANSCRIPTASE ZINC-BINDING DOMAIN-CONTAINING PROTEIN-RELATED-RELATED"/>
    <property type="match status" value="1"/>
</dbReference>
<reference evidence="1" key="1">
    <citation type="journal article" date="2017" name="Nature">
        <title>The sunflower genome provides insights into oil metabolism, flowering and Asterid evolution.</title>
        <authorList>
            <person name="Badouin H."/>
            <person name="Gouzy J."/>
            <person name="Grassa C.J."/>
            <person name="Murat F."/>
            <person name="Staton S.E."/>
            <person name="Cottret L."/>
            <person name="Lelandais-Briere C."/>
            <person name="Owens G.L."/>
            <person name="Carrere S."/>
            <person name="Mayjonade B."/>
            <person name="Legrand L."/>
            <person name="Gill N."/>
            <person name="Kane N.C."/>
            <person name="Bowers J.E."/>
            <person name="Hubner S."/>
            <person name="Bellec A."/>
            <person name="Berard A."/>
            <person name="Berges H."/>
            <person name="Blanchet N."/>
            <person name="Boniface M.C."/>
            <person name="Brunel D."/>
            <person name="Catrice O."/>
            <person name="Chaidir N."/>
            <person name="Claudel C."/>
            <person name="Donnadieu C."/>
            <person name="Faraut T."/>
            <person name="Fievet G."/>
            <person name="Helmstetter N."/>
            <person name="King M."/>
            <person name="Knapp S.J."/>
            <person name="Lai Z."/>
            <person name="Le Paslier M.C."/>
            <person name="Lippi Y."/>
            <person name="Lorenzon L."/>
            <person name="Mandel J.R."/>
            <person name="Marage G."/>
            <person name="Marchand G."/>
            <person name="Marquand E."/>
            <person name="Bret-Mestries E."/>
            <person name="Morien E."/>
            <person name="Nambeesan S."/>
            <person name="Nguyen T."/>
            <person name="Pegot-Espagnet P."/>
            <person name="Pouilly N."/>
            <person name="Raftis F."/>
            <person name="Sallet E."/>
            <person name="Schiex T."/>
            <person name="Thomas J."/>
            <person name="Vandecasteele C."/>
            <person name="Vares D."/>
            <person name="Vear F."/>
            <person name="Vautrin S."/>
            <person name="Crespi M."/>
            <person name="Mangin B."/>
            <person name="Burke J.M."/>
            <person name="Salse J."/>
            <person name="Munos S."/>
            <person name="Vincourt P."/>
            <person name="Rieseberg L.H."/>
            <person name="Langlade N.B."/>
        </authorList>
    </citation>
    <scope>NUCLEOTIDE SEQUENCE</scope>
    <source>
        <tissue evidence="1">Leaves</tissue>
    </source>
</reference>
<dbReference type="OrthoDB" id="1735214at2759"/>
<evidence type="ECO:0008006" key="3">
    <source>
        <dbReference type="Google" id="ProtNLM"/>
    </source>
</evidence>
<keyword evidence="2" id="KW-1185">Reference proteome</keyword>
<dbReference type="Gramene" id="mRNA:HanXRQr2_Chr15g0697971">
    <property type="protein sequence ID" value="CDS:HanXRQr2_Chr15g0697971.1"/>
    <property type="gene ID" value="HanXRQr2_Chr15g0697971"/>
</dbReference>
<organism evidence="1 2">
    <name type="scientific">Helianthus annuus</name>
    <name type="common">Common sunflower</name>
    <dbReference type="NCBI Taxonomy" id="4232"/>
    <lineage>
        <taxon>Eukaryota</taxon>
        <taxon>Viridiplantae</taxon>
        <taxon>Streptophyta</taxon>
        <taxon>Embryophyta</taxon>
        <taxon>Tracheophyta</taxon>
        <taxon>Spermatophyta</taxon>
        <taxon>Magnoliopsida</taxon>
        <taxon>eudicotyledons</taxon>
        <taxon>Gunneridae</taxon>
        <taxon>Pentapetalae</taxon>
        <taxon>asterids</taxon>
        <taxon>campanulids</taxon>
        <taxon>Asterales</taxon>
        <taxon>Asteraceae</taxon>
        <taxon>Asteroideae</taxon>
        <taxon>Heliantheae alliance</taxon>
        <taxon>Heliantheae</taxon>
        <taxon>Helianthus</taxon>
    </lineage>
</organism>
<evidence type="ECO:0000313" key="1">
    <source>
        <dbReference type="EMBL" id="KAF5764949.1"/>
    </source>
</evidence>
<protein>
    <recommendedName>
        <fullName evidence="3">Reverse transcriptase domain, Reverse transcriptase zinc-binding domain protein</fullName>
    </recommendedName>
</protein>
<reference evidence="1" key="2">
    <citation type="submission" date="2020-06" db="EMBL/GenBank/DDBJ databases">
        <title>Helianthus annuus Genome sequencing and assembly Release 2.</title>
        <authorList>
            <person name="Gouzy J."/>
            <person name="Langlade N."/>
            <person name="Munos S."/>
        </authorList>
    </citation>
    <scope>NUCLEOTIDE SEQUENCE</scope>
    <source>
        <tissue evidence="1">Leaves</tissue>
    </source>
</reference>
<dbReference type="PANTHER" id="PTHR33116:SF78">
    <property type="entry name" value="OS12G0587133 PROTEIN"/>
    <property type="match status" value="1"/>
</dbReference>
<name>A0A9K3H4Z1_HELAN</name>
<gene>
    <name evidence="1" type="ORF">HanXRQr2_Chr15g0697971</name>
</gene>
<comment type="caution">
    <text evidence="1">The sequence shown here is derived from an EMBL/GenBank/DDBJ whole genome shotgun (WGS) entry which is preliminary data.</text>
</comment>
<sequence length="260" mass="29905">METFSWMMEKATIEGIFRGLKLPNNGPLLSHLLFADDALLVGEWNRENVKNMARLLRCFNLVSGLSINYGKSNLFSVNVVQEEVAGVAREIGCKNGIFPCNYLGLMIRTNMNKVVSWKSVLDAFDKRLAVWKKTTLSEGGRLTLLKAVMETIPTYYFSLFKAPVKIIKQLEAKRRSFFWGVSEDKNKMCCVKWEKVTRPKEDGGLGLTPLRDTNIALLSKWWWRFKLEKNALWRKVIEAIHNNKKEYSYMPVIKSIAGAW</sequence>
<accession>A0A9K3H4Z1</accession>